<dbReference type="OrthoDB" id="4351032at2"/>
<accession>A0A8H9HY06</accession>
<proteinExistence type="predicted"/>
<dbReference type="Proteomes" id="UP000610124">
    <property type="component" value="Unassembled WGS sequence"/>
</dbReference>
<keyword evidence="3" id="KW-1185">Reference proteome</keyword>
<dbReference type="RefSeq" id="WP_030557373.1">
    <property type="nucleotide sequence ID" value="NZ_BMUB01000022.1"/>
</dbReference>
<dbReference type="Proteomes" id="UP000037395">
    <property type="component" value="Unassembled WGS sequence"/>
</dbReference>
<sequence>MPLTPGQLAHWNARVLAAGTNAERAPVLWDLARVVAGKDEAAWADLVRLLTQWTQARAGS</sequence>
<reference evidence="1" key="1">
    <citation type="journal article" date="2014" name="Int. J. Syst. Evol. Microbiol.">
        <title>Complete genome sequence of Corynebacterium casei LMG S-19264T (=DSM 44701T), isolated from a smear-ripened cheese.</title>
        <authorList>
            <consortium name="US DOE Joint Genome Institute (JGI-PGF)"/>
            <person name="Walter F."/>
            <person name="Albersmeier A."/>
            <person name="Kalinowski J."/>
            <person name="Ruckert C."/>
        </authorList>
    </citation>
    <scope>NUCLEOTIDE SEQUENCE</scope>
    <source>
        <strain evidence="1">JCM 4434</strain>
    </source>
</reference>
<accession>A0A1E7NE70</accession>
<reference evidence="1" key="5">
    <citation type="submission" date="2020-09" db="EMBL/GenBank/DDBJ databases">
        <authorList>
            <person name="Sun Q."/>
            <person name="Ohkuma M."/>
        </authorList>
    </citation>
    <scope>NUCLEOTIDE SEQUENCE</scope>
    <source>
        <strain evidence="1">JCM 4434</strain>
    </source>
</reference>
<dbReference type="KEGG" id="kau:B6264_30280"/>
<dbReference type="EMBL" id="JPRF03000002">
    <property type="protein sequence ID" value="OEV39001.1"/>
    <property type="molecule type" value="Genomic_DNA"/>
</dbReference>
<organism evidence="2 3">
    <name type="scientific">Kitasatospora aureofaciens</name>
    <name type="common">Streptomyces aureofaciens</name>
    <dbReference type="NCBI Taxonomy" id="1894"/>
    <lineage>
        <taxon>Bacteria</taxon>
        <taxon>Bacillati</taxon>
        <taxon>Actinomycetota</taxon>
        <taxon>Actinomycetes</taxon>
        <taxon>Kitasatosporales</taxon>
        <taxon>Streptomycetaceae</taxon>
        <taxon>Kitasatospora</taxon>
    </lineage>
</organism>
<protein>
    <submittedName>
        <fullName evidence="2">Uncharacterized protein</fullName>
    </submittedName>
</protein>
<comment type="caution">
    <text evidence="2">The sequence shown here is derived from an EMBL/GenBank/DDBJ whole genome shotgun (WGS) entry which is preliminary data.</text>
</comment>
<dbReference type="GeneID" id="97489178"/>
<evidence type="ECO:0000313" key="1">
    <source>
        <dbReference type="EMBL" id="GGU99425.1"/>
    </source>
</evidence>
<reference evidence="3" key="3">
    <citation type="submission" date="2016-08" db="EMBL/GenBank/DDBJ databases">
        <title>Sequencing, assembly and comparative genomics of S. aureofaciens ATCC 10762.</title>
        <authorList>
            <person name="Gradnigo J.S."/>
            <person name="Johnson N."/>
            <person name="Somerville G.A."/>
        </authorList>
    </citation>
    <scope>NUCLEOTIDE SEQUENCE [LARGE SCALE GENOMIC DNA]</scope>
    <source>
        <strain evidence="3">ATCC 10762 / DSM 40127 / CCM 3239 / JCM 4008 / LMG 5968 / NBRC 12843 / NCIMB 8234 / A-377</strain>
    </source>
</reference>
<reference evidence="2" key="4">
    <citation type="submission" date="2016-08" db="EMBL/GenBank/DDBJ databases">
        <title>Sequencing, Assembly and Comparative Genomics of S. aureofaciens ATCC 10762.</title>
        <authorList>
            <person name="Gradnigo J.S."/>
            <person name="Johnson N."/>
            <person name="Somerville G.A."/>
        </authorList>
    </citation>
    <scope>NUCLEOTIDE SEQUENCE [LARGE SCALE GENOMIC DNA]</scope>
    <source>
        <strain evidence="2">ATCC 10762</strain>
    </source>
</reference>
<gene>
    <name evidence="1" type="ORF">GCM10010502_62360</name>
    <name evidence="2" type="ORF">HS99_0018010</name>
</gene>
<reference evidence="2 3" key="2">
    <citation type="submission" date="2014-07" db="EMBL/GenBank/DDBJ databases">
        <authorList>
            <person name="Zhang J.E."/>
            <person name="Yang H."/>
            <person name="Guo J."/>
            <person name="Deng Z."/>
            <person name="Luo H."/>
            <person name="Luo M."/>
            <person name="Zhao B."/>
        </authorList>
    </citation>
    <scope>NUCLEOTIDE SEQUENCE [LARGE SCALE GENOMIC DNA]</scope>
    <source>
        <strain evidence="2">ATCC 10762</strain>
        <strain evidence="3">ATCC 10762 / DSM 40127 / CCM 3239 / JCM 4008 / LMG 5968 / NBRC 12843 / NCIMB 8234 / A-377</strain>
    </source>
</reference>
<name>A0A1E7NE70_KITAU</name>
<evidence type="ECO:0000313" key="3">
    <source>
        <dbReference type="Proteomes" id="UP000037395"/>
    </source>
</evidence>
<dbReference type="AlphaFoldDB" id="A0A1E7NE70"/>
<dbReference type="EMBL" id="BMUB01000022">
    <property type="protein sequence ID" value="GGU99425.1"/>
    <property type="molecule type" value="Genomic_DNA"/>
</dbReference>
<evidence type="ECO:0000313" key="2">
    <source>
        <dbReference type="EMBL" id="OEV39001.1"/>
    </source>
</evidence>